<evidence type="ECO:0000259" key="1">
    <source>
        <dbReference type="Pfam" id="PF02214"/>
    </source>
</evidence>
<protein>
    <recommendedName>
        <fullName evidence="1">Potassium channel tetramerisation-type BTB domain-containing protein</fullName>
    </recommendedName>
</protein>
<reference evidence="2" key="1">
    <citation type="submission" date="2021-01" db="EMBL/GenBank/DDBJ databases">
        <authorList>
            <person name="Corre E."/>
            <person name="Pelletier E."/>
            <person name="Niang G."/>
            <person name="Scheremetjew M."/>
            <person name="Finn R."/>
            <person name="Kale V."/>
            <person name="Holt S."/>
            <person name="Cochrane G."/>
            <person name="Meng A."/>
            <person name="Brown T."/>
            <person name="Cohen L."/>
        </authorList>
    </citation>
    <scope>NUCLEOTIDE SEQUENCE</scope>
    <source>
        <strain evidence="2">CCAP 1951/1</strain>
    </source>
</reference>
<dbReference type="PANTHER" id="PTHR14499">
    <property type="entry name" value="POTASSIUM CHANNEL TETRAMERIZATION DOMAIN-CONTAINING"/>
    <property type="match status" value="1"/>
</dbReference>
<dbReference type="PANTHER" id="PTHR14499:SF143">
    <property type="entry name" value="BTB DOMAIN-CONTAINING PROTEIN"/>
    <property type="match status" value="1"/>
</dbReference>
<dbReference type="InterPro" id="IPR011333">
    <property type="entry name" value="SKP1/BTB/POZ_sf"/>
</dbReference>
<evidence type="ECO:0000313" key="2">
    <source>
        <dbReference type="EMBL" id="CAD9125729.1"/>
    </source>
</evidence>
<dbReference type="GO" id="GO:0051260">
    <property type="term" value="P:protein homooligomerization"/>
    <property type="evidence" value="ECO:0007669"/>
    <property type="project" value="InterPro"/>
</dbReference>
<dbReference type="SUPFAM" id="SSF54695">
    <property type="entry name" value="POZ domain"/>
    <property type="match status" value="1"/>
</dbReference>
<feature type="domain" description="Potassium channel tetramerisation-type BTB" evidence="1">
    <location>
        <begin position="25"/>
        <end position="107"/>
    </location>
</feature>
<organism evidence="2">
    <name type="scientific">Neobodo designis</name>
    <name type="common">Flagellated protozoan</name>
    <name type="synonym">Bodo designis</name>
    <dbReference type="NCBI Taxonomy" id="312471"/>
    <lineage>
        <taxon>Eukaryota</taxon>
        <taxon>Discoba</taxon>
        <taxon>Euglenozoa</taxon>
        <taxon>Kinetoplastea</taxon>
        <taxon>Metakinetoplastina</taxon>
        <taxon>Neobodonida</taxon>
        <taxon>Neobodo</taxon>
    </lineage>
</organism>
<gene>
    <name evidence="2" type="ORF">NDES1114_LOCUS19750</name>
</gene>
<proteinExistence type="predicted"/>
<dbReference type="Pfam" id="PF02214">
    <property type="entry name" value="BTB_2"/>
    <property type="match status" value="1"/>
</dbReference>
<dbReference type="Gene3D" id="3.30.710.10">
    <property type="entry name" value="Potassium Channel Kv1.1, Chain A"/>
    <property type="match status" value="1"/>
</dbReference>
<name>A0A7S1M9X8_NEODS</name>
<sequence length="226" mass="24724">MSVSAMGWLQSSLGFDITGEWNRLVHLTVGGLQYVCLRKTFRDTDVVLCKMVIEDAFPRGEDGSLIIDRDGQTFRHVLNYLRTGELLLPDGFDEWDLLLSDAAAYGMPGLERAIAAHPAYQTRQLHRALPASVYLRFDYAPPPSPTGAAGDAAAAPSPAVAAVHLVPPLPMLSVDPDTGALRHHGRDVSSVDEAVCILLGQYDMRVESWDRAPAASTVFLTRRPRE</sequence>
<dbReference type="InterPro" id="IPR003131">
    <property type="entry name" value="T1-type_BTB"/>
</dbReference>
<accession>A0A7S1M9X8</accession>
<dbReference type="AlphaFoldDB" id="A0A7S1M9X8"/>
<dbReference type="EMBL" id="HBGF01029727">
    <property type="protein sequence ID" value="CAD9125729.1"/>
    <property type="molecule type" value="Transcribed_RNA"/>
</dbReference>